<comment type="similarity">
    <text evidence="2 11">Belongs to the shikimate kinase family.</text>
</comment>
<evidence type="ECO:0000256" key="8">
    <source>
        <dbReference type="ARBA" id="ARBA00022840"/>
    </source>
</evidence>
<dbReference type="GO" id="GO:0004765">
    <property type="term" value="F:shikimate kinase activity"/>
    <property type="evidence" value="ECO:0007669"/>
    <property type="project" value="UniProtKB-UniRule"/>
</dbReference>
<dbReference type="GO" id="GO:0000287">
    <property type="term" value="F:magnesium ion binding"/>
    <property type="evidence" value="ECO:0007669"/>
    <property type="project" value="UniProtKB-UniRule"/>
</dbReference>
<keyword evidence="7 11" id="KW-0418">Kinase</keyword>
<feature type="binding site" evidence="11">
    <location>
        <position position="50"/>
    </location>
    <ligand>
        <name>substrate</name>
    </ligand>
</feature>
<keyword evidence="11" id="KW-0963">Cytoplasm</keyword>
<organism evidence="12 13">
    <name type="scientific">Oricola thermophila</name>
    <dbReference type="NCBI Taxonomy" id="2742145"/>
    <lineage>
        <taxon>Bacteria</taxon>
        <taxon>Pseudomonadati</taxon>
        <taxon>Pseudomonadota</taxon>
        <taxon>Alphaproteobacteria</taxon>
        <taxon>Hyphomicrobiales</taxon>
        <taxon>Ahrensiaceae</taxon>
        <taxon>Oricola</taxon>
    </lineage>
</organism>
<dbReference type="UniPathway" id="UPA00053">
    <property type="reaction ID" value="UER00088"/>
</dbReference>
<keyword evidence="4 11" id="KW-0028">Amino-acid biosynthesis</keyword>
<dbReference type="InterPro" id="IPR027417">
    <property type="entry name" value="P-loop_NTPase"/>
</dbReference>
<feature type="binding site" evidence="11">
    <location>
        <position position="134"/>
    </location>
    <ligand>
        <name>ATP</name>
        <dbReference type="ChEBI" id="CHEBI:30616"/>
    </ligand>
</feature>
<evidence type="ECO:0000256" key="10">
    <source>
        <dbReference type="ARBA" id="ARBA00048567"/>
    </source>
</evidence>
<evidence type="ECO:0000256" key="11">
    <source>
        <dbReference type="HAMAP-Rule" id="MF_00109"/>
    </source>
</evidence>
<evidence type="ECO:0000256" key="9">
    <source>
        <dbReference type="ARBA" id="ARBA00023141"/>
    </source>
</evidence>
<dbReference type="PANTHER" id="PTHR21087:SF16">
    <property type="entry name" value="SHIKIMATE KINASE 1, CHLOROPLASTIC"/>
    <property type="match status" value="1"/>
</dbReference>
<evidence type="ECO:0000313" key="12">
    <source>
        <dbReference type="EMBL" id="QKV20149.1"/>
    </source>
</evidence>
<dbReference type="Proteomes" id="UP000509367">
    <property type="component" value="Chromosome"/>
</dbReference>
<dbReference type="GO" id="GO:0009423">
    <property type="term" value="P:chorismate biosynthetic process"/>
    <property type="evidence" value="ECO:0007669"/>
    <property type="project" value="UniProtKB-UniRule"/>
</dbReference>
<dbReference type="HAMAP" id="MF_00109">
    <property type="entry name" value="Shikimate_kinase"/>
    <property type="match status" value="1"/>
</dbReference>
<evidence type="ECO:0000256" key="3">
    <source>
        <dbReference type="ARBA" id="ARBA00012154"/>
    </source>
</evidence>
<dbReference type="Gene3D" id="3.40.50.300">
    <property type="entry name" value="P-loop containing nucleotide triphosphate hydrolases"/>
    <property type="match status" value="1"/>
</dbReference>
<dbReference type="GO" id="GO:0009073">
    <property type="term" value="P:aromatic amino acid family biosynthetic process"/>
    <property type="evidence" value="ECO:0007669"/>
    <property type="project" value="UniProtKB-KW"/>
</dbReference>
<keyword evidence="13" id="KW-1185">Reference proteome</keyword>
<evidence type="ECO:0000256" key="7">
    <source>
        <dbReference type="ARBA" id="ARBA00022777"/>
    </source>
</evidence>
<name>A0A6N1VLQ2_9HYPH</name>
<keyword evidence="9 11" id="KW-0057">Aromatic amino acid biosynthesis</keyword>
<accession>A0A6N1VLQ2</accession>
<comment type="pathway">
    <text evidence="1 11">Metabolic intermediate biosynthesis; chorismate biosynthesis; chorismate from D-erythrose 4-phosphate and phosphoenolpyruvate: step 5/7.</text>
</comment>
<dbReference type="InterPro" id="IPR000623">
    <property type="entry name" value="Shikimate_kinase/TSH1"/>
</dbReference>
<keyword evidence="6 11" id="KW-0547">Nucleotide-binding</keyword>
<keyword evidence="11" id="KW-0479">Metal-binding</keyword>
<dbReference type="InterPro" id="IPR031322">
    <property type="entry name" value="Shikimate/glucono_kinase"/>
</dbReference>
<evidence type="ECO:0000256" key="2">
    <source>
        <dbReference type="ARBA" id="ARBA00006997"/>
    </source>
</evidence>
<dbReference type="PANTHER" id="PTHR21087">
    <property type="entry name" value="SHIKIMATE KINASE"/>
    <property type="match status" value="1"/>
</dbReference>
<evidence type="ECO:0000256" key="4">
    <source>
        <dbReference type="ARBA" id="ARBA00022605"/>
    </source>
</evidence>
<keyword evidence="5 11" id="KW-0808">Transferase</keyword>
<evidence type="ECO:0000256" key="1">
    <source>
        <dbReference type="ARBA" id="ARBA00004842"/>
    </source>
</evidence>
<dbReference type="CDD" id="cd00464">
    <property type="entry name" value="SK"/>
    <property type="match status" value="1"/>
</dbReference>
<gene>
    <name evidence="11" type="primary">aroK</name>
    <name evidence="12" type="ORF">HTY61_17700</name>
</gene>
<comment type="subunit">
    <text evidence="11">Monomer.</text>
</comment>
<dbReference type="NCBIfam" id="NF010552">
    <property type="entry name" value="PRK13946.1"/>
    <property type="match status" value="1"/>
</dbReference>
<dbReference type="Pfam" id="PF01202">
    <property type="entry name" value="SKI"/>
    <property type="match status" value="1"/>
</dbReference>
<comment type="cofactor">
    <cofactor evidence="11">
        <name>Mg(2+)</name>
        <dbReference type="ChEBI" id="CHEBI:18420"/>
    </cofactor>
    <text evidence="11">Binds 1 Mg(2+) ion per subunit.</text>
</comment>
<dbReference type="AlphaFoldDB" id="A0A6N1VLQ2"/>
<evidence type="ECO:0000256" key="6">
    <source>
        <dbReference type="ARBA" id="ARBA00022741"/>
    </source>
</evidence>
<comment type="function">
    <text evidence="11">Catalyzes the specific phosphorylation of the 3-hydroxyl group of shikimic acid using ATP as a cosubstrate.</text>
</comment>
<dbReference type="GO" id="GO:0005524">
    <property type="term" value="F:ATP binding"/>
    <property type="evidence" value="ECO:0007669"/>
    <property type="project" value="UniProtKB-UniRule"/>
</dbReference>
<proteinExistence type="inferred from homology"/>
<dbReference type="KEGG" id="orm:HTY61_17700"/>
<dbReference type="SUPFAM" id="SSF52540">
    <property type="entry name" value="P-loop containing nucleoside triphosphate hydrolases"/>
    <property type="match status" value="1"/>
</dbReference>
<feature type="binding site" evidence="11">
    <location>
        <position position="74"/>
    </location>
    <ligand>
        <name>substrate</name>
    </ligand>
</feature>
<dbReference type="EMBL" id="CP054836">
    <property type="protein sequence ID" value="QKV20149.1"/>
    <property type="molecule type" value="Genomic_DNA"/>
</dbReference>
<evidence type="ECO:0000256" key="5">
    <source>
        <dbReference type="ARBA" id="ARBA00022679"/>
    </source>
</evidence>
<dbReference type="EC" id="2.7.1.71" evidence="3 11"/>
<evidence type="ECO:0000313" key="13">
    <source>
        <dbReference type="Proteomes" id="UP000509367"/>
    </source>
</evidence>
<feature type="binding site" evidence="11">
    <location>
        <position position="153"/>
    </location>
    <ligand>
        <name>substrate</name>
    </ligand>
</feature>
<dbReference type="RefSeq" id="WP_175278040.1">
    <property type="nucleotide sequence ID" value="NZ_CP054836.1"/>
</dbReference>
<comment type="subcellular location">
    <subcellularLocation>
        <location evidence="11">Cytoplasm</location>
    </subcellularLocation>
</comment>
<reference evidence="12 13" key="1">
    <citation type="submission" date="2020-06" db="EMBL/GenBank/DDBJ databases">
        <title>Oricola thermophila sp. nov. isolated from a tidal sediments.</title>
        <authorList>
            <person name="Kwon K.K."/>
            <person name="Yang S.-H."/>
            <person name="Park M.-J."/>
        </authorList>
    </citation>
    <scope>NUCLEOTIDE SEQUENCE [LARGE SCALE GENOMIC DNA]</scope>
    <source>
        <strain evidence="12 13">MEBiC13590</strain>
    </source>
</reference>
<protein>
    <recommendedName>
        <fullName evidence="3 11">Shikimate kinase</fullName>
        <shortName evidence="11">SK</shortName>
        <ecNumber evidence="3 11">2.7.1.71</ecNumber>
    </recommendedName>
</protein>
<comment type="caution">
    <text evidence="11">Lacks conserved residue(s) required for the propagation of feature annotation.</text>
</comment>
<dbReference type="PRINTS" id="PR01100">
    <property type="entry name" value="SHIKIMTKNASE"/>
</dbReference>
<dbReference type="GO" id="GO:0005829">
    <property type="term" value="C:cytosol"/>
    <property type="evidence" value="ECO:0007669"/>
    <property type="project" value="TreeGrafter"/>
</dbReference>
<dbReference type="PROSITE" id="PS01128">
    <property type="entry name" value="SHIKIMATE_KINASE"/>
    <property type="match status" value="1"/>
</dbReference>
<feature type="binding site" evidence="11">
    <location>
        <position position="96"/>
    </location>
    <ligand>
        <name>substrate</name>
    </ligand>
</feature>
<feature type="binding site" evidence="11">
    <location>
        <position position="32"/>
    </location>
    <ligand>
        <name>Mg(2+)</name>
        <dbReference type="ChEBI" id="CHEBI:18420"/>
    </ligand>
</feature>
<feature type="binding site" evidence="11">
    <location>
        <begin position="28"/>
        <end position="33"/>
    </location>
    <ligand>
        <name>ATP</name>
        <dbReference type="ChEBI" id="CHEBI:30616"/>
    </ligand>
</feature>
<keyword evidence="11" id="KW-0460">Magnesium</keyword>
<dbReference type="InterPro" id="IPR023000">
    <property type="entry name" value="Shikimate_kinase_CS"/>
</dbReference>
<comment type="catalytic activity">
    <reaction evidence="10 11">
        <text>shikimate + ATP = 3-phosphoshikimate + ADP + H(+)</text>
        <dbReference type="Rhea" id="RHEA:13121"/>
        <dbReference type="ChEBI" id="CHEBI:15378"/>
        <dbReference type="ChEBI" id="CHEBI:30616"/>
        <dbReference type="ChEBI" id="CHEBI:36208"/>
        <dbReference type="ChEBI" id="CHEBI:145989"/>
        <dbReference type="ChEBI" id="CHEBI:456216"/>
        <dbReference type="EC" id="2.7.1.71"/>
    </reaction>
</comment>
<keyword evidence="8 11" id="KW-0067">ATP-binding</keyword>
<sequence>MTPEAKANCETVRGLIGQRSIVLVGLMGAGKSAVGRKVAAMLDLPFVDADTEIERVSAMTIPDLFEQYGEPEFRALERRVVTRLLKSGPQVLATGGGAFINESTRQAIGRRGISVWLSADLDLLMERVSRRQNRPLLRDPDPRGVMQRLMEERYPVYATADIDVQSRDITKEEMAANVVAAVAEWLEAGGHARGKAAETAKTTGKAEQ</sequence>
<dbReference type="GO" id="GO:0008652">
    <property type="term" value="P:amino acid biosynthetic process"/>
    <property type="evidence" value="ECO:0007669"/>
    <property type="project" value="UniProtKB-KW"/>
</dbReference>